<dbReference type="InterPro" id="IPR001584">
    <property type="entry name" value="Integrase_cat-core"/>
</dbReference>
<comment type="caution">
    <text evidence="2">The sequence shown here is derived from an EMBL/GenBank/DDBJ whole genome shotgun (WGS) entry which is preliminary data.</text>
</comment>
<dbReference type="EMBL" id="SLXF01000014">
    <property type="protein sequence ID" value="TCP03122.1"/>
    <property type="molecule type" value="Genomic_DNA"/>
</dbReference>
<sequence length="52" mass="6147">QPLFTRLDDVREAAYWWMLEYNEERPHDSLGDLTPAEYRQRVAGSSTFEMPA</sequence>
<reference evidence="2 3" key="1">
    <citation type="submission" date="2019-03" db="EMBL/GenBank/DDBJ databases">
        <title>Genomic Encyclopedia of Type Strains, Phase IV (KMG-IV): sequencing the most valuable type-strain genomes for metagenomic binning, comparative biology and taxonomic classification.</title>
        <authorList>
            <person name="Goeker M."/>
        </authorList>
    </citation>
    <scope>NUCLEOTIDE SEQUENCE [LARGE SCALE GENOMIC DNA]</scope>
    <source>
        <strain evidence="2 3">DSM 15264</strain>
    </source>
</reference>
<dbReference type="AlphaFoldDB" id="A0AA46DBC8"/>
<evidence type="ECO:0000313" key="3">
    <source>
        <dbReference type="Proteomes" id="UP000294772"/>
    </source>
</evidence>
<name>A0AA46DBC8_9BURK</name>
<dbReference type="SUPFAM" id="SSF53098">
    <property type="entry name" value="Ribonuclease H-like"/>
    <property type="match status" value="1"/>
</dbReference>
<accession>A0AA46DBC8</accession>
<feature type="domain" description="Integrase catalytic" evidence="1">
    <location>
        <begin position="2"/>
        <end position="35"/>
    </location>
</feature>
<gene>
    <name evidence="2" type="ORF">EV676_1141</name>
</gene>
<evidence type="ECO:0000313" key="2">
    <source>
        <dbReference type="EMBL" id="TCP03122.1"/>
    </source>
</evidence>
<dbReference type="InterPro" id="IPR012337">
    <property type="entry name" value="RNaseH-like_sf"/>
</dbReference>
<dbReference type="Proteomes" id="UP000294772">
    <property type="component" value="Unassembled WGS sequence"/>
</dbReference>
<feature type="non-terminal residue" evidence="2">
    <location>
        <position position="1"/>
    </location>
</feature>
<protein>
    <submittedName>
        <fullName evidence="2">Integrase-like protein</fullName>
    </submittedName>
</protein>
<dbReference type="RefSeq" id="WP_147280042.1">
    <property type="nucleotide sequence ID" value="NZ_QQAP01000007.1"/>
</dbReference>
<evidence type="ECO:0000259" key="1">
    <source>
        <dbReference type="Pfam" id="PF13683"/>
    </source>
</evidence>
<proteinExistence type="predicted"/>
<dbReference type="GO" id="GO:0015074">
    <property type="term" value="P:DNA integration"/>
    <property type="evidence" value="ECO:0007669"/>
    <property type="project" value="InterPro"/>
</dbReference>
<dbReference type="Pfam" id="PF13683">
    <property type="entry name" value="rve_3"/>
    <property type="match status" value="1"/>
</dbReference>
<organism evidence="2 3">
    <name type="scientific">Caldimonas thermodepolymerans</name>
    <dbReference type="NCBI Taxonomy" id="215580"/>
    <lineage>
        <taxon>Bacteria</taxon>
        <taxon>Pseudomonadati</taxon>
        <taxon>Pseudomonadota</taxon>
        <taxon>Betaproteobacteria</taxon>
        <taxon>Burkholderiales</taxon>
        <taxon>Sphaerotilaceae</taxon>
        <taxon>Caldimonas</taxon>
    </lineage>
</organism>